<dbReference type="PANTHER" id="PTHR12203:SF99">
    <property type="entry name" value="OS04G0534100 PROTEIN"/>
    <property type="match status" value="1"/>
</dbReference>
<evidence type="ECO:0000313" key="3">
    <source>
        <dbReference type="EMBL" id="KAG9454513.1"/>
    </source>
</evidence>
<dbReference type="InterPro" id="IPR006598">
    <property type="entry name" value="CAP10"/>
</dbReference>
<organism evidence="3 4">
    <name type="scientific">Aristolochia fimbriata</name>
    <name type="common">White veined hardy Dutchman's pipe vine</name>
    <dbReference type="NCBI Taxonomy" id="158543"/>
    <lineage>
        <taxon>Eukaryota</taxon>
        <taxon>Viridiplantae</taxon>
        <taxon>Streptophyta</taxon>
        <taxon>Embryophyta</taxon>
        <taxon>Tracheophyta</taxon>
        <taxon>Spermatophyta</taxon>
        <taxon>Magnoliopsida</taxon>
        <taxon>Magnoliidae</taxon>
        <taxon>Piperales</taxon>
        <taxon>Aristolochiaceae</taxon>
        <taxon>Aristolochia</taxon>
    </lineage>
</organism>
<proteinExistence type="predicted"/>
<feature type="compositionally biased region" description="Basic residues" evidence="1">
    <location>
        <begin position="91"/>
        <end position="100"/>
    </location>
</feature>
<dbReference type="InterPro" id="IPR051091">
    <property type="entry name" value="O-Glucosyltr/Glycosyltrsf_90"/>
</dbReference>
<feature type="domain" description="Glycosyl transferase CAP10" evidence="2">
    <location>
        <begin position="210"/>
        <end position="456"/>
    </location>
</feature>
<reference evidence="3 4" key="1">
    <citation type="submission" date="2021-07" db="EMBL/GenBank/DDBJ databases">
        <title>The Aristolochia fimbriata genome: insights into angiosperm evolution, floral development and chemical biosynthesis.</title>
        <authorList>
            <person name="Jiao Y."/>
        </authorList>
    </citation>
    <scope>NUCLEOTIDE SEQUENCE [LARGE SCALE GENOMIC DNA]</scope>
    <source>
        <strain evidence="3">IBCAS-2021</strain>
        <tissue evidence="3">Leaf</tissue>
    </source>
</reference>
<evidence type="ECO:0000313" key="4">
    <source>
        <dbReference type="Proteomes" id="UP000825729"/>
    </source>
</evidence>
<dbReference type="Proteomes" id="UP000825729">
    <property type="component" value="Unassembled WGS sequence"/>
</dbReference>
<dbReference type="AlphaFoldDB" id="A0AAV7F0G0"/>
<gene>
    <name evidence="3" type="ORF">H6P81_007417</name>
</gene>
<dbReference type="PANTHER" id="PTHR12203">
    <property type="entry name" value="KDEL LYS-ASP-GLU-LEU CONTAINING - RELATED"/>
    <property type="match status" value="1"/>
</dbReference>
<dbReference type="Pfam" id="PF05686">
    <property type="entry name" value="Glyco_transf_90"/>
    <property type="match status" value="1"/>
</dbReference>
<comment type="caution">
    <text evidence="3">The sequence shown here is derived from an EMBL/GenBank/DDBJ whole genome shotgun (WGS) entry which is preliminary data.</text>
</comment>
<protein>
    <recommendedName>
        <fullName evidence="2">Glycosyl transferase CAP10 domain-containing protein</fullName>
    </recommendedName>
</protein>
<dbReference type="SMART" id="SM00672">
    <property type="entry name" value="CAP10"/>
    <property type="match status" value="1"/>
</dbReference>
<name>A0AAV7F0G0_ARIFI</name>
<evidence type="ECO:0000256" key="1">
    <source>
        <dbReference type="SAM" id="MobiDB-lite"/>
    </source>
</evidence>
<dbReference type="EMBL" id="JAINDJ010000003">
    <property type="protein sequence ID" value="KAG9454513.1"/>
    <property type="molecule type" value="Genomic_DNA"/>
</dbReference>
<feature type="region of interest" description="Disordered" evidence="1">
    <location>
        <begin position="69"/>
        <end position="100"/>
    </location>
</feature>
<sequence length="539" mass="62796">METSETEGMENQLEQLQVLSIWTAVLAMKEYMINSGRNMWSSKTTVAAFCGALLIGAFISARWVDSSFTGTERPSMKASKSSEDHEQFRNPNKRLTTRPRNRTEIPLACTSFNQTKACPALRFWNSSTTGDTPPEADCPSYFSWIHEDLKPWKATGISKELVESGIPKADFRLVIVKGRAYIETFRKSFQTRDVFTQWGILQLLRRYPGQLPDLDLMFNCGDRPVVKKVDYKQSEPPPLFRYCGDDESLDIVFPDWSFWGWTEIHIKPWELLQKELQKGNINLKWVDREPYAFWKGNPSTSSSRWELLKCNVSKNQDWNARVFTQDWIAESHRGFKQSDLANQCNYRYKIYMEGVAWSVSQKYILACNSMTLMGKSRYHDFFNRVLMPKHHYWPLKNDHLCKSIKLAVHWGNTHKRQAQVIGKTASGYVQEQLKMDYIYDYMFHALNEYAKLLTFKPTIPPKAVEFCSESMACYAKGLENTYMIETLEKFSKDSSPCSLPPPYDPQNLQSFLKVKADSRKQVEDWERRTWEALNNDEVY</sequence>
<evidence type="ECO:0000259" key="2">
    <source>
        <dbReference type="SMART" id="SM00672"/>
    </source>
</evidence>
<accession>A0AAV7F0G0</accession>
<keyword evidence="4" id="KW-1185">Reference proteome</keyword>